<evidence type="ECO:0000313" key="3">
    <source>
        <dbReference type="EMBL" id="EAR51647.1"/>
    </source>
</evidence>
<feature type="binding site" evidence="2">
    <location>
        <position position="73"/>
    </location>
    <ligand>
        <name>7-chloro-L-tryptophan</name>
        <dbReference type="ChEBI" id="CHEBI:58713"/>
    </ligand>
</feature>
<feature type="active site" evidence="1">
    <location>
        <position position="73"/>
    </location>
</feature>
<dbReference type="RefSeq" id="WP_007254293.1">
    <property type="nucleotide sequence ID" value="NZ_CH724107.1"/>
</dbReference>
<gene>
    <name evidence="3" type="ORF">OG2516_03645</name>
</gene>
<feature type="binding site" evidence="2">
    <location>
        <position position="334"/>
    </location>
    <ligand>
        <name>L-tryptophan</name>
        <dbReference type="ChEBI" id="CHEBI:57912"/>
    </ligand>
</feature>
<accession>Q2CG82</accession>
<keyword evidence="2" id="KW-0547">Nucleotide-binding</keyword>
<organism evidence="3 4">
    <name type="scientific">Oceanicola granulosus (strain ATCC BAA-861 / DSM 15982 / KCTC 12143 / HTCC2516)</name>
    <dbReference type="NCBI Taxonomy" id="314256"/>
    <lineage>
        <taxon>Bacteria</taxon>
        <taxon>Pseudomonadati</taxon>
        <taxon>Pseudomonadota</taxon>
        <taxon>Alphaproteobacteria</taxon>
        <taxon>Rhodobacterales</taxon>
        <taxon>Roseobacteraceae</taxon>
        <taxon>Oceanicola</taxon>
    </lineage>
</organism>
<evidence type="ECO:0000313" key="4">
    <source>
        <dbReference type="Proteomes" id="UP000003635"/>
    </source>
</evidence>
<dbReference type="GO" id="GO:0000166">
    <property type="term" value="F:nucleotide binding"/>
    <property type="evidence" value="ECO:0007669"/>
    <property type="project" value="UniProtKB-KW"/>
</dbReference>
<keyword evidence="4" id="KW-1185">Reference proteome</keyword>
<evidence type="ECO:0000256" key="1">
    <source>
        <dbReference type="PIRSR" id="PIRSR011396-1"/>
    </source>
</evidence>
<dbReference type="AlphaFoldDB" id="Q2CG82"/>
<dbReference type="Pfam" id="PF04820">
    <property type="entry name" value="Trp_halogenase"/>
    <property type="match status" value="1"/>
</dbReference>
<proteinExistence type="predicted"/>
<dbReference type="Proteomes" id="UP000003635">
    <property type="component" value="Unassembled WGS sequence"/>
</dbReference>
<dbReference type="PANTHER" id="PTHR43747">
    <property type="entry name" value="FAD-BINDING PROTEIN"/>
    <property type="match status" value="1"/>
</dbReference>
<dbReference type="InterPro" id="IPR036188">
    <property type="entry name" value="FAD/NAD-bd_sf"/>
</dbReference>
<dbReference type="InterPro" id="IPR033856">
    <property type="entry name" value="Trp_halogen"/>
</dbReference>
<feature type="binding site" evidence="2">
    <location>
        <position position="338"/>
    </location>
    <ligand>
        <name>FAD</name>
        <dbReference type="ChEBI" id="CHEBI:57692"/>
    </ligand>
</feature>
<dbReference type="STRING" id="314256.OG2516_03645"/>
<name>Q2CG82_OCEGH</name>
<reference evidence="3 4" key="1">
    <citation type="journal article" date="2010" name="J. Bacteriol.">
        <title>Genome sequences of Oceanicola granulosus HTCC2516(T) and Oceanicola batsensis HTCC2597(TDelta).</title>
        <authorList>
            <person name="Thrash J.C."/>
            <person name="Cho J.C."/>
            <person name="Vergin K.L."/>
            <person name="Giovannoni S.J."/>
        </authorList>
    </citation>
    <scope>NUCLEOTIDE SEQUENCE [LARGE SCALE GENOMIC DNA]</scope>
    <source>
        <strain evidence="4">ATCC BAA-861 / DSM 15982 / KCTC 12143 / HTCC2516</strain>
    </source>
</reference>
<comment type="caution">
    <text evidence="3">The sequence shown here is derived from an EMBL/GenBank/DDBJ whole genome shotgun (WGS) entry which is preliminary data.</text>
</comment>
<dbReference type="PANTHER" id="PTHR43747:SF4">
    <property type="entry name" value="FLAVIN-DEPENDENT TRYPTOPHAN HALOGENASE"/>
    <property type="match status" value="1"/>
</dbReference>
<dbReference type="Gene3D" id="3.50.50.60">
    <property type="entry name" value="FAD/NAD(P)-binding domain"/>
    <property type="match status" value="1"/>
</dbReference>
<dbReference type="SUPFAM" id="SSF51905">
    <property type="entry name" value="FAD/NAD(P)-binding domain"/>
    <property type="match status" value="1"/>
</dbReference>
<dbReference type="InterPro" id="IPR006905">
    <property type="entry name" value="Flavin_halogenase"/>
</dbReference>
<dbReference type="OrthoDB" id="462203at2"/>
<sequence>MRVVILGGGTAGWMAAAALSRYFGDRLSVTLVESDAIGTVGVGEATIPQLRLFHEGLGIDEADFLRATGGTIKLGIEFIGWQREGTRYFHGFGDVGRKIALAPFHQYWLRYNAEGGELPLEAFSVNAEAARRGLYGVRPGAAAARLPASAYHFDATRYAAFLRRFAEAHGVVRREGRVRAPELTASGDIAALVLESGARLSGDLFLDCSGFRALLIEEALGAGWEDWSHWLPCDRALAVASAGDGRLDPFTRASARAAGWQWRIPLQHRTGNGHVYASAFTTDDAAHDALMTTLPGEAQGESRPLRFTTGRRRAFWRRNCIALGLASGFLEPLESTSIYLVQSGIARLLALFPPPGGDATALRAQYNRQMAFDFALTRDFLILHYHLTERPGALWEHCRTMALPDSLAEKIALFAERGEIVRFNGELFDVPSWLQVMWGQGLRPARHHPLVDAARPADLARYIDDTARDVAARLAPLDSHAAFIARRAAAPAPAL</sequence>
<feature type="binding site" evidence="2">
    <location>
        <position position="178"/>
    </location>
    <ligand>
        <name>FAD</name>
        <dbReference type="ChEBI" id="CHEBI:57692"/>
    </ligand>
</feature>
<dbReference type="HOGENOM" id="CLU_022247_1_0_5"/>
<protein>
    <submittedName>
        <fullName evidence="3">Putative tryptophan halogenase</fullName>
    </submittedName>
</protein>
<dbReference type="InterPro" id="IPR050816">
    <property type="entry name" value="Flavin-dep_Halogenase_NPB"/>
</dbReference>
<feature type="binding site" evidence="2">
    <location>
        <position position="325"/>
    </location>
    <ligand>
        <name>FAD</name>
        <dbReference type="ChEBI" id="CHEBI:57692"/>
    </ligand>
</feature>
<dbReference type="eggNOG" id="COG0665">
    <property type="taxonomic scope" value="Bacteria"/>
</dbReference>
<dbReference type="GO" id="GO:0004497">
    <property type="term" value="F:monooxygenase activity"/>
    <property type="evidence" value="ECO:0007669"/>
    <property type="project" value="InterPro"/>
</dbReference>
<dbReference type="EMBL" id="AAOT01000010">
    <property type="protein sequence ID" value="EAR51647.1"/>
    <property type="molecule type" value="Genomic_DNA"/>
</dbReference>
<keyword evidence="2" id="KW-0285">Flavoprotein</keyword>
<feature type="binding site" evidence="2">
    <location>
        <begin position="8"/>
        <end position="11"/>
    </location>
    <ligand>
        <name>FAD</name>
        <dbReference type="ChEBI" id="CHEBI:57692"/>
    </ligand>
</feature>
<evidence type="ECO:0000256" key="2">
    <source>
        <dbReference type="PIRSR" id="PIRSR011396-2"/>
    </source>
</evidence>
<keyword evidence="2" id="KW-0274">FAD</keyword>
<dbReference type="PIRSF" id="PIRSF011396">
    <property type="entry name" value="Trp_halogenase"/>
    <property type="match status" value="1"/>
</dbReference>